<reference evidence="2 3" key="1">
    <citation type="submission" date="2024-01" db="EMBL/GenBank/DDBJ databases">
        <title>Genome assemblies of Stephania.</title>
        <authorList>
            <person name="Yang L."/>
        </authorList>
    </citation>
    <scope>NUCLEOTIDE SEQUENCE [LARGE SCALE GENOMIC DNA]</scope>
    <source>
        <strain evidence="2">JXDWG</strain>
        <tissue evidence="2">Leaf</tissue>
    </source>
</reference>
<feature type="region of interest" description="Disordered" evidence="1">
    <location>
        <begin position="224"/>
        <end position="296"/>
    </location>
</feature>
<feature type="compositionally biased region" description="Basic and acidic residues" evidence="1">
    <location>
        <begin position="266"/>
        <end position="279"/>
    </location>
</feature>
<keyword evidence="3" id="KW-1185">Reference proteome</keyword>
<feature type="compositionally biased region" description="Low complexity" evidence="1">
    <location>
        <begin position="224"/>
        <end position="233"/>
    </location>
</feature>
<proteinExistence type="predicted"/>
<gene>
    <name evidence="2" type="ORF">Scep_004592</name>
</gene>
<organism evidence="2 3">
    <name type="scientific">Stephania cephalantha</name>
    <dbReference type="NCBI Taxonomy" id="152367"/>
    <lineage>
        <taxon>Eukaryota</taxon>
        <taxon>Viridiplantae</taxon>
        <taxon>Streptophyta</taxon>
        <taxon>Embryophyta</taxon>
        <taxon>Tracheophyta</taxon>
        <taxon>Spermatophyta</taxon>
        <taxon>Magnoliopsida</taxon>
        <taxon>Ranunculales</taxon>
        <taxon>Menispermaceae</taxon>
        <taxon>Menispermoideae</taxon>
        <taxon>Cissampelideae</taxon>
        <taxon>Stephania</taxon>
    </lineage>
</organism>
<comment type="caution">
    <text evidence="2">The sequence shown here is derived from an EMBL/GenBank/DDBJ whole genome shotgun (WGS) entry which is preliminary data.</text>
</comment>
<evidence type="ECO:0000256" key="1">
    <source>
        <dbReference type="SAM" id="MobiDB-lite"/>
    </source>
</evidence>
<protein>
    <submittedName>
        <fullName evidence="2">Uncharacterized protein</fullName>
    </submittedName>
</protein>
<evidence type="ECO:0000313" key="2">
    <source>
        <dbReference type="EMBL" id="KAK9158018.1"/>
    </source>
</evidence>
<name>A0AAP0PVK1_9MAGN</name>
<dbReference type="EMBL" id="JBBNAG010000002">
    <property type="protein sequence ID" value="KAK9158018.1"/>
    <property type="molecule type" value="Genomic_DNA"/>
</dbReference>
<dbReference type="AlphaFoldDB" id="A0AAP0PVK1"/>
<sequence>MVPMTGERRSGGAFFLSDRDGNRDDAMEESGVGCVNRDASDVLRFAISRGSRFASADELHTSHDQQLQEILRLLRAHVTQSLSAALVGPKSGRGDTLAERVVERSDRVHDEDSDLVMHRDKDMDLFHLDRDFNVSVWAYGQPGTAESETYACYCHDVALAYIDGRRQMVCSLLGGLGGAQLVTEEPSLSRRSPTLQSKMGVWPRASMALGWVAARSCGRTAARQRSAAAQRQAWRARLKQQRQQPTQARRQRLRRGRDGSAATNQRRRDATRRDAEKLQRRGRRAAEAPMCVMAGS</sequence>
<evidence type="ECO:0000313" key="3">
    <source>
        <dbReference type="Proteomes" id="UP001419268"/>
    </source>
</evidence>
<dbReference type="Proteomes" id="UP001419268">
    <property type="component" value="Unassembled WGS sequence"/>
</dbReference>
<feature type="region of interest" description="Disordered" evidence="1">
    <location>
        <begin position="1"/>
        <end position="22"/>
    </location>
</feature>
<feature type="compositionally biased region" description="Basic and acidic residues" evidence="1">
    <location>
        <begin position="1"/>
        <end position="10"/>
    </location>
</feature>
<accession>A0AAP0PVK1</accession>